<name>A0ABQ8XWF4_9EUKA</name>
<dbReference type="Gene3D" id="2.30.29.30">
    <property type="entry name" value="Pleckstrin-homology domain (PH domain)/Phosphotyrosine-binding domain (PTB)"/>
    <property type="match status" value="1"/>
</dbReference>
<evidence type="ECO:0000313" key="3">
    <source>
        <dbReference type="EMBL" id="KAJ6236389.1"/>
    </source>
</evidence>
<evidence type="ECO:0000256" key="1">
    <source>
        <dbReference type="SAM" id="MobiDB-lite"/>
    </source>
</evidence>
<feature type="region of interest" description="Disordered" evidence="1">
    <location>
        <begin position="432"/>
        <end position="484"/>
    </location>
</feature>
<feature type="domain" description="PH" evidence="2">
    <location>
        <begin position="738"/>
        <end position="841"/>
    </location>
</feature>
<sequence length="935" mass="109791">MFSAFTSPRTMPLLREVFSSLELLQVIIGTDFTSIENVTISTKFAACICELLCIPPSFQIEQCSAEKLRTPVLKEKKDSTPINIQQISLTLREKKENKISTKKLLRQKKMKKSKKKTIRFISSGESESSDFSSSENSESGEELLIKKKNQLFQLLRFHPLQIDSFKISIMKNKTQSFVLNFEKVTIKIGENNLLDLEIENLIINNTSEIIRNIFPNYFQNSENNQIHIKHLSFIKINESKRVLNIQKYECNIIEFYNLLYYYVVMISPYYLFKKKNHENLDIEINIGKLKINLKPYTILITRFNLIFPITTNNNNKNNNNNNKTPKINFLDFDCQIEVEDEENYPKFIKQFIISNNFSLFQTKRSQEKNSVQIEIIKRNNTKNFKIIINDLICIGRIYDFIHFQYFQKEILDNFLKYWKFISDNFLDKNDLKINSNNDNDNKTKKNSNDNDNTAKKKTGIISDEGDNENNDNNNNNNEHKTKNEKNKLTLDIHINSLKLCLSIFQKQLQSYFSDQFTTKKMEIKVNTNSESEEKNNLIKIFDFSSKKFSTDYLSFNISKDNFDLEECFLNCESLKGFSNLMLSIYSSITFNKKKILQQQNLKKTLLIHNNSNSSDDFNNNKQMYSNLLQLNNTKSQYNFKRNTTSDMPTFDQEVFGFKSFQEQKKKIGNNQEKINKTLLLNTLAWEMLQLEEQIAKFKLHIAKLRDPLFYILKSLNTLEEQKVSKLSEQKKKNLLTKAKTISGLCYKKGKVNKSWKKRWMILTADRIRYFKHEQPTREEDHTELPLGTIFLSQAQILNPDSKILKKRKNCFSLKTSNRNYLIQPINQKLHQWFDSISFNLNLLNQIDGKKNIDSKQVNFNQLLNLNNTSLNINIKNSNNNKNKNNSNNNNNNIGIDSPQNIINLYSGIKKQLTEMKSSHHRLMTILDVFHQNNEK</sequence>
<dbReference type="EMBL" id="JAOAOG010000243">
    <property type="protein sequence ID" value="KAJ6236389.1"/>
    <property type="molecule type" value="Genomic_DNA"/>
</dbReference>
<dbReference type="Pfam" id="PF00169">
    <property type="entry name" value="PH"/>
    <property type="match status" value="1"/>
</dbReference>
<gene>
    <name evidence="3" type="ORF">M0813_27776</name>
</gene>
<dbReference type="SMART" id="SM00233">
    <property type="entry name" value="PH"/>
    <property type="match status" value="1"/>
</dbReference>
<reference evidence="3" key="1">
    <citation type="submission" date="2022-08" db="EMBL/GenBank/DDBJ databases">
        <title>Novel sulfate-reducing endosymbionts in the free-living metamonad Anaeramoeba.</title>
        <authorList>
            <person name="Jerlstrom-Hultqvist J."/>
            <person name="Cepicka I."/>
            <person name="Gallot-Lavallee L."/>
            <person name="Salas-Leiva D."/>
            <person name="Curtis B.A."/>
            <person name="Zahonova K."/>
            <person name="Pipaliya S."/>
            <person name="Dacks J."/>
            <person name="Roger A.J."/>
        </authorList>
    </citation>
    <scope>NUCLEOTIDE SEQUENCE</scope>
    <source>
        <strain evidence="3">Schooner1</strain>
    </source>
</reference>
<keyword evidence="4" id="KW-1185">Reference proteome</keyword>
<dbReference type="InterPro" id="IPR011993">
    <property type="entry name" value="PH-like_dom_sf"/>
</dbReference>
<dbReference type="InterPro" id="IPR001849">
    <property type="entry name" value="PH_domain"/>
</dbReference>
<accession>A0ABQ8XWF4</accession>
<organism evidence="3 4">
    <name type="scientific">Anaeramoeba flamelloides</name>
    <dbReference type="NCBI Taxonomy" id="1746091"/>
    <lineage>
        <taxon>Eukaryota</taxon>
        <taxon>Metamonada</taxon>
        <taxon>Anaeramoebidae</taxon>
        <taxon>Anaeramoeba</taxon>
    </lineage>
</organism>
<dbReference type="SUPFAM" id="SSF50729">
    <property type="entry name" value="PH domain-like"/>
    <property type="match status" value="1"/>
</dbReference>
<proteinExistence type="predicted"/>
<protein>
    <recommendedName>
        <fullName evidence="2">PH domain-containing protein</fullName>
    </recommendedName>
</protein>
<evidence type="ECO:0000259" key="2">
    <source>
        <dbReference type="PROSITE" id="PS50003"/>
    </source>
</evidence>
<feature type="compositionally biased region" description="Basic and acidic residues" evidence="1">
    <location>
        <begin position="439"/>
        <end position="454"/>
    </location>
</feature>
<dbReference type="PROSITE" id="PS50003">
    <property type="entry name" value="PH_DOMAIN"/>
    <property type="match status" value="1"/>
</dbReference>
<comment type="caution">
    <text evidence="3">The sequence shown here is derived from an EMBL/GenBank/DDBJ whole genome shotgun (WGS) entry which is preliminary data.</text>
</comment>
<evidence type="ECO:0000313" key="4">
    <source>
        <dbReference type="Proteomes" id="UP001150062"/>
    </source>
</evidence>
<dbReference type="Proteomes" id="UP001150062">
    <property type="component" value="Unassembled WGS sequence"/>
</dbReference>